<evidence type="ECO:0000313" key="2">
    <source>
        <dbReference type="Proteomes" id="UP000184245"/>
    </source>
</evidence>
<proteinExistence type="predicted"/>
<accession>A0A1M4VHD8</accession>
<dbReference type="CDD" id="cd15482">
    <property type="entry name" value="Sialidase_non-viral"/>
    <property type="match status" value="1"/>
</dbReference>
<dbReference type="InterPro" id="IPR015943">
    <property type="entry name" value="WD40/YVTN_repeat-like_dom_sf"/>
</dbReference>
<keyword evidence="2" id="KW-1185">Reference proteome</keyword>
<dbReference type="STRING" id="1122155.SAMN02745158_01231"/>
<reference evidence="1 2" key="1">
    <citation type="submission" date="2016-11" db="EMBL/GenBank/DDBJ databases">
        <authorList>
            <person name="Jaros S."/>
            <person name="Januszkiewicz K."/>
            <person name="Wedrychowicz H."/>
        </authorList>
    </citation>
    <scope>NUCLEOTIDE SEQUENCE [LARGE SCALE GENOMIC DNA]</scope>
    <source>
        <strain evidence="1 2">DSM 17459</strain>
    </source>
</reference>
<evidence type="ECO:0008006" key="3">
    <source>
        <dbReference type="Google" id="ProtNLM"/>
    </source>
</evidence>
<dbReference type="EMBL" id="FQVI01000004">
    <property type="protein sequence ID" value="SHE68389.1"/>
    <property type="molecule type" value="Genomic_DNA"/>
</dbReference>
<dbReference type="RefSeq" id="WP_072849961.1">
    <property type="nucleotide sequence ID" value="NZ_FQVI01000004.1"/>
</dbReference>
<organism evidence="1 2">
    <name type="scientific">Lactonifactor longoviformis DSM 17459</name>
    <dbReference type="NCBI Taxonomy" id="1122155"/>
    <lineage>
        <taxon>Bacteria</taxon>
        <taxon>Bacillati</taxon>
        <taxon>Bacillota</taxon>
        <taxon>Clostridia</taxon>
        <taxon>Eubacteriales</taxon>
        <taxon>Clostridiaceae</taxon>
        <taxon>Lactonifactor</taxon>
    </lineage>
</organism>
<dbReference type="SUPFAM" id="SSF110296">
    <property type="entry name" value="Oligoxyloglucan reducing end-specific cellobiohydrolase"/>
    <property type="match status" value="1"/>
</dbReference>
<evidence type="ECO:0000313" key="1">
    <source>
        <dbReference type="EMBL" id="SHE68389.1"/>
    </source>
</evidence>
<sequence>MNGRKLALAGIAVFALGLVGCEKPMFFEALLKDTNQLFGKTESEGQTSAYGWDFDKYLLPPAFAQETLEAIGAMSPVNEGLVREVRDEYERVEESAIECSDNPYQVPCTDPDMFWDTAREMINRYFTGLTAQYGTYEALTSEQRIDYAEVLDCRLIAGDRGAFAAETVVNLHVPDAETSRYKEYGVSWQENVIRCALTVCGEQASDYIYELKGIVQTEDARSVTDTQVPYIQPAAPREKEGSYQLQEKTLSVSYDKGKSWTAVPVTMEDLFVHTDIESQGVPASLDQGSYIISPGLTAFLYGGEEGKPVTMILSRDQGKTWEEKKVSDRIAVRRSFLSVTENCIYAVTGGDKTMGSEYQEVLVSRDGGDTWEQCASPSENGTFLTQDVNFVSDAVGFITVTSHETPDFYRTEDGGVSWTQMSVELPVPYYSANFSMAWAPWQEGEHLVMYVGQDESAPFSGMMCRYISPDLGRTWSFDGYGISQ</sequence>
<protein>
    <recommendedName>
        <fullName evidence="3">BNR/Asp-box repeat-containing protein</fullName>
    </recommendedName>
</protein>
<gene>
    <name evidence="1" type="ORF">SAMN02745158_01231</name>
</gene>
<dbReference type="PROSITE" id="PS51257">
    <property type="entry name" value="PROKAR_LIPOPROTEIN"/>
    <property type="match status" value="1"/>
</dbReference>
<dbReference type="OrthoDB" id="1900320at2"/>
<dbReference type="Gene3D" id="2.130.10.10">
    <property type="entry name" value="YVTN repeat-like/Quinoprotein amine dehydrogenase"/>
    <property type="match status" value="1"/>
</dbReference>
<name>A0A1M4VHD8_9CLOT</name>
<dbReference type="AlphaFoldDB" id="A0A1M4VHD8"/>
<dbReference type="Proteomes" id="UP000184245">
    <property type="component" value="Unassembled WGS sequence"/>
</dbReference>